<dbReference type="EMBL" id="LJIJ01000300">
    <property type="protein sequence ID" value="ODM99086.1"/>
    <property type="molecule type" value="Genomic_DNA"/>
</dbReference>
<evidence type="ECO:0000313" key="2">
    <source>
        <dbReference type="Proteomes" id="UP000094527"/>
    </source>
</evidence>
<comment type="caution">
    <text evidence="1">The sequence shown here is derived from an EMBL/GenBank/DDBJ whole genome shotgun (WGS) entry which is preliminary data.</text>
</comment>
<gene>
    <name evidence="1" type="ORF">Ocin01_07590</name>
</gene>
<protein>
    <submittedName>
        <fullName evidence="1">Uncharacterized protein</fullName>
    </submittedName>
</protein>
<reference evidence="1 2" key="1">
    <citation type="journal article" date="2016" name="Genome Biol. Evol.">
        <title>Gene Family Evolution Reflects Adaptation to Soil Environmental Stressors in the Genome of the Collembolan Orchesella cincta.</title>
        <authorList>
            <person name="Faddeeva-Vakhrusheva A."/>
            <person name="Derks M.F."/>
            <person name="Anvar S.Y."/>
            <person name="Agamennone V."/>
            <person name="Suring W."/>
            <person name="Smit S."/>
            <person name="van Straalen N.M."/>
            <person name="Roelofs D."/>
        </authorList>
    </citation>
    <scope>NUCLEOTIDE SEQUENCE [LARGE SCALE GENOMIC DNA]</scope>
    <source>
        <tissue evidence="1">Mixed pool</tissue>
    </source>
</reference>
<proteinExistence type="predicted"/>
<sequence length="217" mass="23919">MSDMRAYSSQFTPGMAPSMIVGLSQNWPLLGPMPIYSPVPNYAAHPLPLVSLNGAKLFNLSLNGHTFSSFSSLIQDFGDKWTGPGSQAAATLANQLFSDNNELVYVLITDVASYPITSKPELWQLSREEEEQQYQVPFSLPNNGNNPLEKTIPISFSTLFNVGQEIFALFVFSPTQVLFTLETTKQQGLASVFFHGLSQVSVSVAQNPRVINIHFLE</sequence>
<organism evidence="1 2">
    <name type="scientific">Orchesella cincta</name>
    <name type="common">Springtail</name>
    <name type="synonym">Podura cincta</name>
    <dbReference type="NCBI Taxonomy" id="48709"/>
    <lineage>
        <taxon>Eukaryota</taxon>
        <taxon>Metazoa</taxon>
        <taxon>Ecdysozoa</taxon>
        <taxon>Arthropoda</taxon>
        <taxon>Hexapoda</taxon>
        <taxon>Collembola</taxon>
        <taxon>Entomobryomorpha</taxon>
        <taxon>Entomobryoidea</taxon>
        <taxon>Orchesellidae</taxon>
        <taxon>Orchesellinae</taxon>
        <taxon>Orchesella</taxon>
    </lineage>
</organism>
<name>A0A1D2N1B3_ORCCI</name>
<accession>A0A1D2N1B3</accession>
<dbReference type="AlphaFoldDB" id="A0A1D2N1B3"/>
<dbReference type="Proteomes" id="UP000094527">
    <property type="component" value="Unassembled WGS sequence"/>
</dbReference>
<evidence type="ECO:0000313" key="1">
    <source>
        <dbReference type="EMBL" id="ODM99086.1"/>
    </source>
</evidence>
<keyword evidence="2" id="KW-1185">Reference proteome</keyword>